<feature type="domain" description="Mannitol dehydrogenase C-terminal" evidence="5">
    <location>
        <begin position="283"/>
        <end position="474"/>
    </location>
</feature>
<dbReference type="SUPFAM" id="SSF48179">
    <property type="entry name" value="6-phosphogluconate dehydrogenase C-terminal domain-like"/>
    <property type="match status" value="1"/>
</dbReference>
<dbReference type="PANTHER" id="PTHR43362">
    <property type="entry name" value="MANNITOL DEHYDROGENASE DSF1-RELATED"/>
    <property type="match status" value="1"/>
</dbReference>
<dbReference type="InterPro" id="IPR013328">
    <property type="entry name" value="6PGD_dom2"/>
</dbReference>
<dbReference type="Gene3D" id="1.10.1040.10">
    <property type="entry name" value="N-(1-d-carboxylethyl)-l-norvaline Dehydrogenase, domain 2"/>
    <property type="match status" value="1"/>
</dbReference>
<dbReference type="OrthoDB" id="271711at2"/>
<dbReference type="GO" id="GO:0019594">
    <property type="term" value="P:mannitol metabolic process"/>
    <property type="evidence" value="ECO:0007669"/>
    <property type="project" value="InterPro"/>
</dbReference>
<protein>
    <submittedName>
        <fullName evidence="6">Fructuronate reductase</fullName>
    </submittedName>
</protein>
<dbReference type="InterPro" id="IPR013131">
    <property type="entry name" value="Mannitol_DH_N"/>
</dbReference>
<reference evidence="6 7" key="1">
    <citation type="submission" date="2019-03" db="EMBL/GenBank/DDBJ databases">
        <title>Genomic Encyclopedia of Type Strains, Phase IV (KMG-IV): sequencing the most valuable type-strain genomes for metagenomic binning, comparative biology and taxonomic classification.</title>
        <authorList>
            <person name="Goeker M."/>
        </authorList>
    </citation>
    <scope>NUCLEOTIDE SEQUENCE [LARGE SCALE GENOMIC DNA]</scope>
    <source>
        <strain evidence="6 7">DSM 104836</strain>
    </source>
</reference>
<dbReference type="Pfam" id="PF01232">
    <property type="entry name" value="Mannitol_dh"/>
    <property type="match status" value="1"/>
</dbReference>
<dbReference type="InterPro" id="IPR036291">
    <property type="entry name" value="NAD(P)-bd_dom_sf"/>
</dbReference>
<feature type="region of interest" description="Disordered" evidence="3">
    <location>
        <begin position="1"/>
        <end position="22"/>
    </location>
</feature>
<evidence type="ECO:0000313" key="7">
    <source>
        <dbReference type="Proteomes" id="UP000295696"/>
    </source>
</evidence>
<dbReference type="EMBL" id="SLZU01000006">
    <property type="protein sequence ID" value="TCS63897.1"/>
    <property type="molecule type" value="Genomic_DNA"/>
</dbReference>
<keyword evidence="2" id="KW-0520">NAD</keyword>
<dbReference type="InterPro" id="IPR013118">
    <property type="entry name" value="Mannitol_DH_C"/>
</dbReference>
<evidence type="ECO:0000313" key="6">
    <source>
        <dbReference type="EMBL" id="TCS63897.1"/>
    </source>
</evidence>
<dbReference type="Gene3D" id="3.40.50.720">
    <property type="entry name" value="NAD(P)-binding Rossmann-like Domain"/>
    <property type="match status" value="1"/>
</dbReference>
<dbReference type="SUPFAM" id="SSF51735">
    <property type="entry name" value="NAD(P)-binding Rossmann-fold domains"/>
    <property type="match status" value="1"/>
</dbReference>
<accession>A0A4R3JDT1</accession>
<dbReference type="InterPro" id="IPR023027">
    <property type="entry name" value="Mannitol_DH_CS"/>
</dbReference>
<evidence type="ECO:0000259" key="5">
    <source>
        <dbReference type="Pfam" id="PF08125"/>
    </source>
</evidence>
<feature type="domain" description="Mannitol dehydrogenase N-terminal" evidence="4">
    <location>
        <begin position="28"/>
        <end position="274"/>
    </location>
</feature>
<keyword evidence="7" id="KW-1185">Reference proteome</keyword>
<dbReference type="Pfam" id="PF08125">
    <property type="entry name" value="Mannitol_dh_C"/>
    <property type="match status" value="1"/>
</dbReference>
<dbReference type="PANTHER" id="PTHR43362:SF1">
    <property type="entry name" value="MANNITOL DEHYDROGENASE 2-RELATED"/>
    <property type="match status" value="1"/>
</dbReference>
<keyword evidence="1" id="KW-0560">Oxidoreductase</keyword>
<evidence type="ECO:0000259" key="4">
    <source>
        <dbReference type="Pfam" id="PF01232"/>
    </source>
</evidence>
<evidence type="ECO:0000256" key="1">
    <source>
        <dbReference type="ARBA" id="ARBA00023002"/>
    </source>
</evidence>
<name>A0A4R3JDT1_9RHOB</name>
<dbReference type="InterPro" id="IPR008927">
    <property type="entry name" value="6-PGluconate_DH-like_C_sf"/>
</dbReference>
<proteinExistence type="predicted"/>
<evidence type="ECO:0000256" key="2">
    <source>
        <dbReference type="ARBA" id="ARBA00023027"/>
    </source>
</evidence>
<dbReference type="InterPro" id="IPR000669">
    <property type="entry name" value="Mannitol_DH"/>
</dbReference>
<dbReference type="PROSITE" id="PS00974">
    <property type="entry name" value="MANNITOL_DHGENASE"/>
    <property type="match status" value="1"/>
</dbReference>
<dbReference type="InterPro" id="IPR050988">
    <property type="entry name" value="Mannitol_DH/Oxidoreductase"/>
</dbReference>
<gene>
    <name evidence="6" type="ORF">EDD52_106165</name>
</gene>
<organism evidence="6 7">
    <name type="scientific">Primorskyibacter sedentarius</name>
    <dbReference type="NCBI Taxonomy" id="745311"/>
    <lineage>
        <taxon>Bacteria</taxon>
        <taxon>Pseudomonadati</taxon>
        <taxon>Pseudomonadota</taxon>
        <taxon>Alphaproteobacteria</taxon>
        <taxon>Rhodobacterales</taxon>
        <taxon>Roseobacteraceae</taxon>
        <taxon>Primorskyibacter</taxon>
    </lineage>
</organism>
<dbReference type="Proteomes" id="UP000295696">
    <property type="component" value="Unassembled WGS sequence"/>
</dbReference>
<comment type="caution">
    <text evidence="6">The sequence shown here is derived from an EMBL/GenBank/DDBJ whole genome shotgun (WGS) entry which is preliminary data.</text>
</comment>
<sequence>MTDRLSHPDQLPENVAPPSYTPADHGPGIVHIGLGAFHKAHQAVYTDTALGLHGGDWRIIGVSLRSPEAAGELAPQNGLYTLIERDMQGSSARVIGSIAAALCLPDDRQSILDALVSPATRIVSLTVTEKGYGIDRTTGGVDITHPAIAADLATPEAPIGVAGLLVWALAQRRAQGTPPFTVLCCDNLPENGPMLRELLVDFARRTAPDIAEHIATEVAFPATMVDRITPARNADTLAAAREMTGLEDAAAIETERFTQWVIEDHFPKGRPAWDAAGAIFVQDVAPFEMMKLRMLNGTHSMLAWCGFLSGHRYVRDVMRNAALVGLIRRHLHAAAATLPALPDVDLGAYADALATRFANPHLAHETYQIAMDSTEKLPQRILAAAVDAQAAGLPLRAFAFATAGWMRYALARHDNGDEYGLRDPREAEIAAALSDVESAAEIVKTLSALPGVFPETLRQDAQWQAEVTEVLDAMIALGMKEAIRREASASPGPEVAKVS</sequence>
<dbReference type="RefSeq" id="WP_132244832.1">
    <property type="nucleotide sequence ID" value="NZ_SLZU01000006.1"/>
</dbReference>
<dbReference type="GO" id="GO:0016616">
    <property type="term" value="F:oxidoreductase activity, acting on the CH-OH group of donors, NAD or NADP as acceptor"/>
    <property type="evidence" value="ECO:0007669"/>
    <property type="project" value="TreeGrafter"/>
</dbReference>
<dbReference type="PRINTS" id="PR00084">
    <property type="entry name" value="MTLDHDRGNASE"/>
</dbReference>
<dbReference type="AlphaFoldDB" id="A0A4R3JDT1"/>
<evidence type="ECO:0000256" key="3">
    <source>
        <dbReference type="SAM" id="MobiDB-lite"/>
    </source>
</evidence>